<accession>A0A0A9HKE6</accession>
<protein>
    <submittedName>
        <fullName evidence="1">Uncharacterized protein</fullName>
    </submittedName>
</protein>
<evidence type="ECO:0000313" key="1">
    <source>
        <dbReference type="EMBL" id="JAE36319.1"/>
    </source>
</evidence>
<sequence length="21" mass="2417">MILTFLKLTRYIPSISSCSSR</sequence>
<dbReference type="EMBL" id="GBRH01161577">
    <property type="protein sequence ID" value="JAE36319.1"/>
    <property type="molecule type" value="Transcribed_RNA"/>
</dbReference>
<organism evidence="1">
    <name type="scientific">Arundo donax</name>
    <name type="common">Giant reed</name>
    <name type="synonym">Donax arundinaceus</name>
    <dbReference type="NCBI Taxonomy" id="35708"/>
    <lineage>
        <taxon>Eukaryota</taxon>
        <taxon>Viridiplantae</taxon>
        <taxon>Streptophyta</taxon>
        <taxon>Embryophyta</taxon>
        <taxon>Tracheophyta</taxon>
        <taxon>Spermatophyta</taxon>
        <taxon>Magnoliopsida</taxon>
        <taxon>Liliopsida</taxon>
        <taxon>Poales</taxon>
        <taxon>Poaceae</taxon>
        <taxon>PACMAD clade</taxon>
        <taxon>Arundinoideae</taxon>
        <taxon>Arundineae</taxon>
        <taxon>Arundo</taxon>
    </lineage>
</organism>
<dbReference type="AlphaFoldDB" id="A0A0A9HKE6"/>
<name>A0A0A9HKE6_ARUDO</name>
<reference evidence="1" key="1">
    <citation type="submission" date="2014-09" db="EMBL/GenBank/DDBJ databases">
        <authorList>
            <person name="Magalhaes I.L.F."/>
            <person name="Oliveira U."/>
            <person name="Santos F.R."/>
            <person name="Vidigal T.H.D.A."/>
            <person name="Brescovit A.D."/>
            <person name="Santos A.J."/>
        </authorList>
    </citation>
    <scope>NUCLEOTIDE SEQUENCE</scope>
    <source>
        <tissue evidence="1">Shoot tissue taken approximately 20 cm above the soil surface</tissue>
    </source>
</reference>
<proteinExistence type="predicted"/>
<reference evidence="1" key="2">
    <citation type="journal article" date="2015" name="Data Brief">
        <title>Shoot transcriptome of the giant reed, Arundo donax.</title>
        <authorList>
            <person name="Barrero R.A."/>
            <person name="Guerrero F.D."/>
            <person name="Moolhuijzen P."/>
            <person name="Goolsby J.A."/>
            <person name="Tidwell J."/>
            <person name="Bellgard S.E."/>
            <person name="Bellgard M.I."/>
        </authorList>
    </citation>
    <scope>NUCLEOTIDE SEQUENCE</scope>
    <source>
        <tissue evidence="1">Shoot tissue taken approximately 20 cm above the soil surface</tissue>
    </source>
</reference>